<keyword evidence="1" id="KW-0472">Membrane</keyword>
<evidence type="ECO:0000256" key="1">
    <source>
        <dbReference type="SAM" id="Phobius"/>
    </source>
</evidence>
<feature type="transmembrane region" description="Helical" evidence="1">
    <location>
        <begin position="191"/>
        <end position="211"/>
    </location>
</feature>
<name>A0ABP4XYB1_9MICO</name>
<dbReference type="EMBL" id="BAAAPO010000037">
    <property type="protein sequence ID" value="GAA1798318.1"/>
    <property type="molecule type" value="Genomic_DNA"/>
</dbReference>
<comment type="caution">
    <text evidence="2">The sequence shown here is derived from an EMBL/GenBank/DDBJ whole genome shotgun (WGS) entry which is preliminary data.</text>
</comment>
<dbReference type="Proteomes" id="UP001499938">
    <property type="component" value="Unassembled WGS sequence"/>
</dbReference>
<feature type="transmembrane region" description="Helical" evidence="1">
    <location>
        <begin position="223"/>
        <end position="241"/>
    </location>
</feature>
<reference evidence="3" key="1">
    <citation type="journal article" date="2019" name="Int. J. Syst. Evol. Microbiol.">
        <title>The Global Catalogue of Microorganisms (GCM) 10K type strain sequencing project: providing services to taxonomists for standard genome sequencing and annotation.</title>
        <authorList>
            <consortium name="The Broad Institute Genomics Platform"/>
            <consortium name="The Broad Institute Genome Sequencing Center for Infectious Disease"/>
            <person name="Wu L."/>
            <person name="Ma J."/>
        </authorList>
    </citation>
    <scope>NUCLEOTIDE SEQUENCE [LARGE SCALE GENOMIC DNA]</scope>
    <source>
        <strain evidence="3">JCM 15592</strain>
    </source>
</reference>
<sequence length="310" mass="34738">MPNETLGSVARQIHNLTTATGSAAPQAQQRILDGARELELNAARESLAVAEARLTGGGRAALFAQMEEYEKHHKTFLERRRAQELDLDTRHVPLIMRTWRLSRTPHLLLLLLIGSLDFAIFQQSFAIALEVEDSWRAWEYWQGGLFGLLVFLSGVMLGHLAKDWVFARRAVESGAKVSGEWSRPSLGGGSLVLLALLYLALTFCAGAVRYYGQFGPATTARLAATALTVLIPVLGAAVEYFSHDPLLNELRLRPPFSWGRRAWLNVLRRRLESLRKAQTHQIALIEKRYEVERGILDQLNSTRWTPSETA</sequence>
<keyword evidence="3" id="KW-1185">Reference proteome</keyword>
<dbReference type="RefSeq" id="WP_344085268.1">
    <property type="nucleotide sequence ID" value="NZ_BAAAPO010000037.1"/>
</dbReference>
<protein>
    <submittedName>
        <fullName evidence="2">Uncharacterized protein</fullName>
    </submittedName>
</protein>
<evidence type="ECO:0000313" key="2">
    <source>
        <dbReference type="EMBL" id="GAA1798318.1"/>
    </source>
</evidence>
<proteinExistence type="predicted"/>
<evidence type="ECO:0000313" key="3">
    <source>
        <dbReference type="Proteomes" id="UP001499938"/>
    </source>
</evidence>
<organism evidence="2 3">
    <name type="scientific">Nostocoides veronense</name>
    <dbReference type="NCBI Taxonomy" id="330836"/>
    <lineage>
        <taxon>Bacteria</taxon>
        <taxon>Bacillati</taxon>
        <taxon>Actinomycetota</taxon>
        <taxon>Actinomycetes</taxon>
        <taxon>Micrococcales</taxon>
        <taxon>Intrasporangiaceae</taxon>
        <taxon>Nostocoides</taxon>
    </lineage>
</organism>
<feature type="transmembrane region" description="Helical" evidence="1">
    <location>
        <begin position="140"/>
        <end position="160"/>
    </location>
</feature>
<keyword evidence="1" id="KW-1133">Transmembrane helix</keyword>
<accession>A0ABP4XYB1</accession>
<feature type="transmembrane region" description="Helical" evidence="1">
    <location>
        <begin position="107"/>
        <end position="128"/>
    </location>
</feature>
<keyword evidence="1" id="KW-0812">Transmembrane</keyword>
<gene>
    <name evidence="2" type="ORF">GCM10009811_23020</name>
</gene>